<feature type="region of interest" description="Disordered" evidence="8">
    <location>
        <begin position="1"/>
        <end position="54"/>
    </location>
</feature>
<accession>A0ABV7LBN6</accession>
<keyword evidence="4" id="KW-0997">Cell inner membrane</keyword>
<evidence type="ECO:0000256" key="5">
    <source>
        <dbReference type="ARBA" id="ARBA00022692"/>
    </source>
</evidence>
<evidence type="ECO:0000256" key="8">
    <source>
        <dbReference type="SAM" id="MobiDB-lite"/>
    </source>
</evidence>
<organism evidence="10 11">
    <name type="scientific">Camelimonas abortus</name>
    <dbReference type="NCBI Taxonomy" id="1017184"/>
    <lineage>
        <taxon>Bacteria</taxon>
        <taxon>Pseudomonadati</taxon>
        <taxon>Pseudomonadota</taxon>
        <taxon>Alphaproteobacteria</taxon>
        <taxon>Hyphomicrobiales</taxon>
        <taxon>Chelatococcaceae</taxon>
        <taxon>Camelimonas</taxon>
    </lineage>
</organism>
<keyword evidence="6 9" id="KW-1133">Transmembrane helix</keyword>
<evidence type="ECO:0000256" key="3">
    <source>
        <dbReference type="ARBA" id="ARBA00022475"/>
    </source>
</evidence>
<dbReference type="Proteomes" id="UP001595536">
    <property type="component" value="Unassembled WGS sequence"/>
</dbReference>
<proteinExistence type="inferred from homology"/>
<gene>
    <name evidence="10" type="ORF">ACFOEX_02225</name>
</gene>
<evidence type="ECO:0000313" key="11">
    <source>
        <dbReference type="Proteomes" id="UP001595536"/>
    </source>
</evidence>
<dbReference type="PANTHER" id="PTHR39342">
    <property type="entry name" value="UPF0283 MEMBRANE PROTEIN YCJF"/>
    <property type="match status" value="1"/>
</dbReference>
<evidence type="ECO:0000256" key="9">
    <source>
        <dbReference type="SAM" id="Phobius"/>
    </source>
</evidence>
<evidence type="ECO:0000313" key="10">
    <source>
        <dbReference type="EMBL" id="MFC3265177.1"/>
    </source>
</evidence>
<keyword evidence="11" id="KW-1185">Reference proteome</keyword>
<evidence type="ECO:0000256" key="1">
    <source>
        <dbReference type="ARBA" id="ARBA00004429"/>
    </source>
</evidence>
<dbReference type="InterPro" id="IPR021147">
    <property type="entry name" value="DUF697"/>
</dbReference>
<dbReference type="RefSeq" id="WP_376868690.1">
    <property type="nucleotide sequence ID" value="NZ_JBHRUV010000013.1"/>
</dbReference>
<keyword evidence="5 9" id="KW-0812">Transmembrane</keyword>
<evidence type="ECO:0000256" key="2">
    <source>
        <dbReference type="ARBA" id="ARBA00008255"/>
    </source>
</evidence>
<keyword evidence="3" id="KW-1003">Cell membrane</keyword>
<comment type="caution">
    <text evidence="10">The sequence shown here is derived from an EMBL/GenBank/DDBJ whole genome shotgun (WGS) entry which is preliminary data.</text>
</comment>
<feature type="transmembrane region" description="Helical" evidence="9">
    <location>
        <begin position="58"/>
        <end position="78"/>
    </location>
</feature>
<dbReference type="Pfam" id="PF05128">
    <property type="entry name" value="DUF697"/>
    <property type="match status" value="1"/>
</dbReference>
<feature type="transmembrane region" description="Helical" evidence="9">
    <location>
        <begin position="90"/>
        <end position="112"/>
    </location>
</feature>
<keyword evidence="7 9" id="KW-0472">Membrane</keyword>
<comment type="subcellular location">
    <subcellularLocation>
        <location evidence="1">Cell inner membrane</location>
        <topology evidence="1">Multi-pass membrane protein</topology>
    </subcellularLocation>
</comment>
<protein>
    <submittedName>
        <fullName evidence="10">YcjF family protein</fullName>
    </submittedName>
</protein>
<sequence>MSSKPRAFRLDSADVATVPADADPPPHARVVVARQPDDIIDDPQPPAGETPPKRRAPWAAMLLSALGGLAVFGVGLWIDSLARRLFEINPGLGWAALALAGLAGAGLAGLLAREALGVMRERRIERLRKQAETAWRDDSDRDARAILRELDALYARRPDTARARAALAAIGSEIIDARDRLAIAERELMAPLDRRARQAVARAARQVSLVTAISPRALVDVAFVLYASFALVRRIASVYGGRPGVFGFLRLARNVAAHLAVTGGVAAGDGLVQQAMGLGLAARVSARLGEGVVNGMLTARVGLAAIDVCRPMPFHALPAPSFTEVAGHLFERAATKDGA</sequence>
<dbReference type="NCBIfam" id="TIGR01620">
    <property type="entry name" value="hyp_HI0043"/>
    <property type="match status" value="1"/>
</dbReference>
<comment type="similarity">
    <text evidence="2">Belongs to the UPF0283 family.</text>
</comment>
<name>A0ABV7LBN6_9HYPH</name>
<evidence type="ECO:0000256" key="7">
    <source>
        <dbReference type="ARBA" id="ARBA00023136"/>
    </source>
</evidence>
<evidence type="ECO:0000256" key="4">
    <source>
        <dbReference type="ARBA" id="ARBA00022519"/>
    </source>
</evidence>
<reference evidence="11" key="1">
    <citation type="journal article" date="2019" name="Int. J. Syst. Evol. Microbiol.">
        <title>The Global Catalogue of Microorganisms (GCM) 10K type strain sequencing project: providing services to taxonomists for standard genome sequencing and annotation.</title>
        <authorList>
            <consortium name="The Broad Institute Genomics Platform"/>
            <consortium name="The Broad Institute Genome Sequencing Center for Infectious Disease"/>
            <person name="Wu L."/>
            <person name="Ma J."/>
        </authorList>
    </citation>
    <scope>NUCLEOTIDE SEQUENCE [LARGE SCALE GENOMIC DNA]</scope>
    <source>
        <strain evidence="11">CCM 7941</strain>
    </source>
</reference>
<dbReference type="PANTHER" id="PTHR39342:SF1">
    <property type="entry name" value="UPF0283 MEMBRANE PROTEIN YCJF"/>
    <property type="match status" value="1"/>
</dbReference>
<dbReference type="EMBL" id="JBHRUV010000013">
    <property type="protein sequence ID" value="MFC3265177.1"/>
    <property type="molecule type" value="Genomic_DNA"/>
</dbReference>
<dbReference type="InterPro" id="IPR006507">
    <property type="entry name" value="UPF0283"/>
</dbReference>
<evidence type="ECO:0000256" key="6">
    <source>
        <dbReference type="ARBA" id="ARBA00022989"/>
    </source>
</evidence>